<reference evidence="3 4" key="1">
    <citation type="journal article" date="2014" name="Nat. Commun.">
        <title>Klebsormidium flaccidum genome reveals primary factors for plant terrestrial adaptation.</title>
        <authorList>
            <person name="Hori K."/>
            <person name="Maruyama F."/>
            <person name="Fujisawa T."/>
            <person name="Togashi T."/>
            <person name="Yamamoto N."/>
            <person name="Seo M."/>
            <person name="Sato S."/>
            <person name="Yamada T."/>
            <person name="Mori H."/>
            <person name="Tajima N."/>
            <person name="Moriyama T."/>
            <person name="Ikeuchi M."/>
            <person name="Watanabe M."/>
            <person name="Wada H."/>
            <person name="Kobayashi K."/>
            <person name="Saito M."/>
            <person name="Masuda T."/>
            <person name="Sasaki-Sekimoto Y."/>
            <person name="Mashiguchi K."/>
            <person name="Awai K."/>
            <person name="Shimojima M."/>
            <person name="Masuda S."/>
            <person name="Iwai M."/>
            <person name="Nobusawa T."/>
            <person name="Narise T."/>
            <person name="Kondo S."/>
            <person name="Saito H."/>
            <person name="Sato R."/>
            <person name="Murakawa M."/>
            <person name="Ihara Y."/>
            <person name="Oshima-Yamada Y."/>
            <person name="Ohtaka K."/>
            <person name="Satoh M."/>
            <person name="Sonobe K."/>
            <person name="Ishii M."/>
            <person name="Ohtani R."/>
            <person name="Kanamori-Sato M."/>
            <person name="Honoki R."/>
            <person name="Miyazaki D."/>
            <person name="Mochizuki H."/>
            <person name="Umetsu J."/>
            <person name="Higashi K."/>
            <person name="Shibata D."/>
            <person name="Kamiya Y."/>
            <person name="Sato N."/>
            <person name="Nakamura Y."/>
            <person name="Tabata S."/>
            <person name="Ida S."/>
            <person name="Kurokawa K."/>
            <person name="Ohta H."/>
        </authorList>
    </citation>
    <scope>NUCLEOTIDE SEQUENCE [LARGE SCALE GENOMIC DNA]</scope>
    <source>
        <strain evidence="3 4">NIES-2285</strain>
    </source>
</reference>
<keyword evidence="4" id="KW-1185">Reference proteome</keyword>
<dbReference type="STRING" id="105231.A0A1Y1IHK6"/>
<dbReference type="SUPFAM" id="SSF143503">
    <property type="entry name" value="PUG domain-like"/>
    <property type="match status" value="1"/>
</dbReference>
<accession>A0A1Y1IHK6</accession>
<proteinExistence type="predicted"/>
<dbReference type="CDD" id="cd09212">
    <property type="entry name" value="PUB"/>
    <property type="match status" value="1"/>
</dbReference>
<sequence>MDDLGKKLKSLSNPFKTKFKGQGQKLGGGDDDGEAAKPKAPGGVPRTGPAAARNLLNQRLQQEELLKRQEQERRELQRQRWAQDNGAGPTLSQDPQSQPGPSTQARAQIPPAPSPTSSSPKLPAQSPRSESGLPSPTNKSPQPSSTTTSKKEAPPTDFDPFKPFMGSGRALEARAGPGEESSTSGNAMDIDAQAGADELHTAVGLLVSDPSSRPATEILSRLLGNIVANPSNEKFRRVRLSNPKIAETVGKAPGGIDLLQAVGFEIREEEDADGKKEPWAVLGSASPEVLEGVKSGLDLLDRGLASQPIRITPGSLVKKPEVLEQERLRAEQERAQRKQEPEVVKPLDRQLKVFLPASENTAARIEVPDTFYKLSPSEVRAEAAARKKALENSQLLIPKSFREKQAQQARENFKAAMIRVQFPDGMVLQGVFSPMEATTAIYEFVAEALKNPAQTFHLVYSYPTKNPIIPAVPNAPGSKVPSLLDADLVPSGLVKYRGLDNDTTPFVGLRDDLVLSASSL</sequence>
<feature type="compositionally biased region" description="Polar residues" evidence="1">
    <location>
        <begin position="90"/>
        <end position="106"/>
    </location>
</feature>
<dbReference type="PANTHER" id="PTHR47694">
    <property type="entry name" value="PLANT UBX DOMAIN-CONTAINING PROTEIN 2"/>
    <property type="match status" value="1"/>
</dbReference>
<dbReference type="EMBL" id="DF237485">
    <property type="protein sequence ID" value="GAQ89562.1"/>
    <property type="molecule type" value="Genomic_DNA"/>
</dbReference>
<feature type="compositionally biased region" description="Low complexity" evidence="1">
    <location>
        <begin position="134"/>
        <end position="148"/>
    </location>
</feature>
<dbReference type="InterPro" id="IPR029071">
    <property type="entry name" value="Ubiquitin-like_domsf"/>
</dbReference>
<dbReference type="Gene3D" id="3.10.20.90">
    <property type="entry name" value="Phosphatidylinositol 3-kinase Catalytic Subunit, Chain A, domain 1"/>
    <property type="match status" value="1"/>
</dbReference>
<gene>
    <name evidence="3" type="ORF">KFL_005360060</name>
</gene>
<feature type="domain" description="UBX" evidence="2">
    <location>
        <begin position="411"/>
        <end position="496"/>
    </location>
</feature>
<dbReference type="OrthoDB" id="49605at2759"/>
<protein>
    <submittedName>
        <fullName evidence="3">UBX domain-containing protein 6</fullName>
    </submittedName>
</protein>
<evidence type="ECO:0000256" key="1">
    <source>
        <dbReference type="SAM" id="MobiDB-lite"/>
    </source>
</evidence>
<dbReference type="SUPFAM" id="SSF54236">
    <property type="entry name" value="Ubiquitin-like"/>
    <property type="match status" value="1"/>
</dbReference>
<feature type="compositionally biased region" description="Basic and acidic residues" evidence="1">
    <location>
        <begin position="61"/>
        <end position="78"/>
    </location>
</feature>
<evidence type="ECO:0000313" key="3">
    <source>
        <dbReference type="EMBL" id="GAQ89562.1"/>
    </source>
</evidence>
<dbReference type="AlphaFoldDB" id="A0A1Y1IHK6"/>
<dbReference type="InterPro" id="IPR018997">
    <property type="entry name" value="PUB_domain"/>
</dbReference>
<dbReference type="InterPro" id="IPR001012">
    <property type="entry name" value="UBX_dom"/>
</dbReference>
<evidence type="ECO:0000259" key="2">
    <source>
        <dbReference type="PROSITE" id="PS50033"/>
    </source>
</evidence>
<evidence type="ECO:0000313" key="4">
    <source>
        <dbReference type="Proteomes" id="UP000054558"/>
    </source>
</evidence>
<dbReference type="PROSITE" id="PS50033">
    <property type="entry name" value="UBX"/>
    <property type="match status" value="1"/>
</dbReference>
<organism evidence="3 4">
    <name type="scientific">Klebsormidium nitens</name>
    <name type="common">Green alga</name>
    <name type="synonym">Ulothrix nitens</name>
    <dbReference type="NCBI Taxonomy" id="105231"/>
    <lineage>
        <taxon>Eukaryota</taxon>
        <taxon>Viridiplantae</taxon>
        <taxon>Streptophyta</taxon>
        <taxon>Klebsormidiophyceae</taxon>
        <taxon>Klebsormidiales</taxon>
        <taxon>Klebsormidiaceae</taxon>
        <taxon>Klebsormidium</taxon>
    </lineage>
</organism>
<dbReference type="Gene3D" id="1.20.58.2190">
    <property type="match status" value="1"/>
</dbReference>
<dbReference type="SMART" id="SM00580">
    <property type="entry name" value="PUG"/>
    <property type="match status" value="1"/>
</dbReference>
<feature type="region of interest" description="Disordered" evidence="1">
    <location>
        <begin position="1"/>
        <end position="193"/>
    </location>
</feature>
<dbReference type="PANTHER" id="PTHR47694:SF1">
    <property type="entry name" value="PLANT UBX DOMAIN-CONTAINING PROTEIN 2"/>
    <property type="match status" value="1"/>
</dbReference>
<dbReference type="Pfam" id="PF00789">
    <property type="entry name" value="UBX"/>
    <property type="match status" value="1"/>
</dbReference>
<dbReference type="Proteomes" id="UP000054558">
    <property type="component" value="Unassembled WGS sequence"/>
</dbReference>
<name>A0A1Y1IHK6_KLENI</name>
<dbReference type="Pfam" id="PF09409">
    <property type="entry name" value="PUB"/>
    <property type="match status" value="1"/>
</dbReference>
<dbReference type="InterPro" id="IPR036339">
    <property type="entry name" value="PUB-like_dom_sf"/>
</dbReference>
<dbReference type="OMA" id="LEFELIF"/>